<organism evidence="2 3">
    <name type="scientific">Candidatus Egerieicola pullicola</name>
    <dbReference type="NCBI Taxonomy" id="2840775"/>
    <lineage>
        <taxon>Bacteria</taxon>
        <taxon>Bacillati</taxon>
        <taxon>Bacillota</taxon>
        <taxon>Clostridia</taxon>
        <taxon>Eubacteriales</taxon>
        <taxon>Oscillospiraceae</taxon>
        <taxon>Oscillospiraceae incertae sedis</taxon>
        <taxon>Candidatus Egerieicola</taxon>
    </lineage>
</organism>
<proteinExistence type="predicted"/>
<name>A0A9D1AK44_9FIRM</name>
<protein>
    <submittedName>
        <fullName evidence="2">DUF1287 domain-containing protein</fullName>
    </submittedName>
</protein>
<keyword evidence="1" id="KW-0812">Transmembrane</keyword>
<dbReference type="Pfam" id="PF06940">
    <property type="entry name" value="DUF1287"/>
    <property type="match status" value="1"/>
</dbReference>
<dbReference type="EMBL" id="DVGY01000056">
    <property type="protein sequence ID" value="HIR40646.1"/>
    <property type="molecule type" value="Genomic_DNA"/>
</dbReference>
<keyword evidence="1" id="KW-0472">Membrane</keyword>
<dbReference type="AlphaFoldDB" id="A0A9D1AK44"/>
<reference evidence="2" key="1">
    <citation type="submission" date="2020-10" db="EMBL/GenBank/DDBJ databases">
        <authorList>
            <person name="Gilroy R."/>
        </authorList>
    </citation>
    <scope>NUCLEOTIDE SEQUENCE</scope>
    <source>
        <strain evidence="2">CHK184-25365</strain>
    </source>
</reference>
<dbReference type="InterPro" id="IPR009706">
    <property type="entry name" value="DUF1287"/>
</dbReference>
<keyword evidence="1" id="KW-1133">Transmembrane helix</keyword>
<comment type="caution">
    <text evidence="2">The sequence shown here is derived from an EMBL/GenBank/DDBJ whole genome shotgun (WGS) entry which is preliminary data.</text>
</comment>
<evidence type="ECO:0000313" key="3">
    <source>
        <dbReference type="Proteomes" id="UP000886749"/>
    </source>
</evidence>
<evidence type="ECO:0000256" key="1">
    <source>
        <dbReference type="SAM" id="Phobius"/>
    </source>
</evidence>
<evidence type="ECO:0000313" key="2">
    <source>
        <dbReference type="EMBL" id="HIR40646.1"/>
    </source>
</evidence>
<dbReference type="Proteomes" id="UP000886749">
    <property type="component" value="Unassembled WGS sequence"/>
</dbReference>
<gene>
    <name evidence="2" type="ORF">IAB36_02335</name>
</gene>
<accession>A0A9D1AK44</accession>
<reference evidence="2" key="2">
    <citation type="journal article" date="2021" name="PeerJ">
        <title>Extensive microbial diversity within the chicken gut microbiome revealed by metagenomics and culture.</title>
        <authorList>
            <person name="Gilroy R."/>
            <person name="Ravi A."/>
            <person name="Getino M."/>
            <person name="Pursley I."/>
            <person name="Horton D.L."/>
            <person name="Alikhan N.F."/>
            <person name="Baker D."/>
            <person name="Gharbi K."/>
            <person name="Hall N."/>
            <person name="Watson M."/>
            <person name="Adriaenssens E.M."/>
            <person name="Foster-Nyarko E."/>
            <person name="Jarju S."/>
            <person name="Secka A."/>
            <person name="Antonio M."/>
            <person name="Oren A."/>
            <person name="Chaudhuri R.R."/>
            <person name="La Ragione R."/>
            <person name="Hildebrand F."/>
            <person name="Pallen M.J."/>
        </authorList>
    </citation>
    <scope>NUCLEOTIDE SEQUENCE</scope>
    <source>
        <strain evidence="2">CHK184-25365</strain>
    </source>
</reference>
<sequence length="226" mass="25772">MSVSKKKVIFLSILLIVLLIIGGGLFYFRHYFLGTSFAPISAKTNADFGIADQISSVDRDGDGIDDQTDILQGVREYIATQPKYQSRYYASGYPDDGYGVCTDVVAFGLLHAGYDLRQLVNQDIQTHPEDYNIQTPDQNIDFRRVRNLKVYFAHTAIPLTTDIYDIDQWQGGDIVIFENHIGVVSDHRNNRGVAYVIHHATPWQESYEQDILEYRNDIVGHYRISE</sequence>
<feature type="transmembrane region" description="Helical" evidence="1">
    <location>
        <begin position="7"/>
        <end position="28"/>
    </location>
</feature>